<dbReference type="AlphaFoldDB" id="A0A941F138"/>
<protein>
    <submittedName>
        <fullName evidence="1">Uncharacterized protein</fullName>
    </submittedName>
</protein>
<accession>A0A941F138</accession>
<dbReference type="RefSeq" id="WP_212533209.1">
    <property type="nucleotide sequence ID" value="NZ_JAGSOG010000326.1"/>
</dbReference>
<evidence type="ECO:0000313" key="1">
    <source>
        <dbReference type="EMBL" id="MBR7838759.1"/>
    </source>
</evidence>
<comment type="caution">
    <text evidence="1">The sequence shown here is derived from an EMBL/GenBank/DDBJ whole genome shotgun (WGS) entry which is preliminary data.</text>
</comment>
<evidence type="ECO:0000313" key="2">
    <source>
        <dbReference type="Proteomes" id="UP000675781"/>
    </source>
</evidence>
<dbReference type="EMBL" id="JAGSOG010000326">
    <property type="protein sequence ID" value="MBR7838759.1"/>
    <property type="molecule type" value="Genomic_DNA"/>
</dbReference>
<keyword evidence="2" id="KW-1185">Reference proteome</keyword>
<proteinExistence type="predicted"/>
<name>A0A941F138_9ACTN</name>
<reference evidence="1" key="1">
    <citation type="submission" date="2021-04" db="EMBL/GenBank/DDBJ databases">
        <title>Genome based classification of Actinospica acidithermotolerans sp. nov., an actinobacterium isolated from an Indonesian hot spring.</title>
        <authorList>
            <person name="Kusuma A.B."/>
            <person name="Putra K.E."/>
            <person name="Nafisah S."/>
            <person name="Loh J."/>
            <person name="Nouioui I."/>
            <person name="Goodfellow M."/>
        </authorList>
    </citation>
    <scope>NUCLEOTIDE SEQUENCE</scope>
    <source>
        <strain evidence="1">CSCA 57</strain>
    </source>
</reference>
<gene>
    <name evidence="1" type="ORF">KDL01_36160</name>
</gene>
<organism evidence="1 2">
    <name type="scientific">Actinospica durhamensis</name>
    <dbReference type="NCBI Taxonomy" id="1508375"/>
    <lineage>
        <taxon>Bacteria</taxon>
        <taxon>Bacillati</taxon>
        <taxon>Actinomycetota</taxon>
        <taxon>Actinomycetes</taxon>
        <taxon>Catenulisporales</taxon>
        <taxon>Actinospicaceae</taxon>
        <taxon>Actinospica</taxon>
    </lineage>
</organism>
<dbReference type="Proteomes" id="UP000675781">
    <property type="component" value="Unassembled WGS sequence"/>
</dbReference>
<sequence length="94" mass="10406">MAENIEVEPLGEHDYLVRARYPEGVAESRFRAGPNLLEQLGASPADEQRLVEHSASYLLAHQPVIDLPPMVDLEDLAAVYDGYLAEMRKAMTGP</sequence>